<dbReference type="EMBL" id="LWLG01000017">
    <property type="protein sequence ID" value="OAQ20025.1"/>
    <property type="molecule type" value="Genomic_DNA"/>
</dbReference>
<gene>
    <name evidence="2" type="ORF">TDIS_1844</name>
</gene>
<dbReference type="InterPro" id="IPR019267">
    <property type="entry name" value="CRISPR-assoc_Cas6_C"/>
</dbReference>
<dbReference type="STRING" id="999894.TDIS_1844"/>
<dbReference type="RefSeq" id="WP_068671570.1">
    <property type="nucleotide sequence ID" value="NZ_LWLG01000017.1"/>
</dbReference>
<reference evidence="2 3" key="1">
    <citation type="submission" date="2016-04" db="EMBL/GenBank/DDBJ databases">
        <title>Genome analysis of Thermosulfurimonas dismutans, the first thermophilic sulfur-disproportionating bacterium of the phylum Thermodesulfobacteria.</title>
        <authorList>
            <person name="Mardanov A.V."/>
            <person name="Beletsky A.V."/>
            <person name="Kadnikov V.V."/>
            <person name="Slobodkin A.I."/>
            <person name="Ravin N.V."/>
        </authorList>
    </citation>
    <scope>NUCLEOTIDE SEQUENCE [LARGE SCALE GENOMIC DNA]</scope>
    <source>
        <strain evidence="2 3">S95</strain>
    </source>
</reference>
<proteinExistence type="predicted"/>
<name>A0A179D1T4_9BACT</name>
<feature type="domain" description="CRISPR-associated protein Cas6 C-terminal" evidence="1">
    <location>
        <begin position="176"/>
        <end position="298"/>
    </location>
</feature>
<dbReference type="Pfam" id="PF10040">
    <property type="entry name" value="CRISPR_Cas6"/>
    <property type="match status" value="1"/>
</dbReference>
<evidence type="ECO:0000259" key="1">
    <source>
        <dbReference type="Pfam" id="PF10040"/>
    </source>
</evidence>
<evidence type="ECO:0000313" key="2">
    <source>
        <dbReference type="EMBL" id="OAQ20025.1"/>
    </source>
</evidence>
<dbReference type="AlphaFoldDB" id="A0A179D1T4"/>
<dbReference type="Proteomes" id="UP000078390">
    <property type="component" value="Unassembled WGS sequence"/>
</dbReference>
<dbReference type="OrthoDB" id="9787241at2"/>
<sequence length="303" mass="35063">MIWLPLNTFYIYFEAEEPEALPARLFSTFRGAFGRALKRLSCVARKYKTCLECPLCLDCAYGYLFETPRPPEAERLRKYPYIGHPFAFAPPFPYEKKNPLQVRTTLVGRALRFFPHVVLAFEALAKTGLGRRRVRLRLISVKEKDTGRMLYGEGKIWNPEPFPPPRENPSVENLAIKFLTPTSLRFSRRIVRPEDLEFHILIRNLLRRVSMLSYFHAGTPLEVDFRGLIARAERIKTVSRKLSWVRFKRRSARTGETHPLEGFVGEVEFTGDFGPFAELLHLGTYVQVGRHTSFGFGCYGIRQ</sequence>
<organism evidence="2 3">
    <name type="scientific">Thermosulfurimonas dismutans</name>
    <dbReference type="NCBI Taxonomy" id="999894"/>
    <lineage>
        <taxon>Bacteria</taxon>
        <taxon>Pseudomonadati</taxon>
        <taxon>Thermodesulfobacteriota</taxon>
        <taxon>Thermodesulfobacteria</taxon>
        <taxon>Thermodesulfobacteriales</taxon>
        <taxon>Thermodesulfobacteriaceae</taxon>
        <taxon>Thermosulfurimonas</taxon>
    </lineage>
</organism>
<keyword evidence="3" id="KW-1185">Reference proteome</keyword>
<protein>
    <submittedName>
        <fullName evidence="2">CRISPR repeat RNA endoribonuclease Cas6</fullName>
    </submittedName>
</protein>
<evidence type="ECO:0000313" key="3">
    <source>
        <dbReference type="Proteomes" id="UP000078390"/>
    </source>
</evidence>
<accession>A0A179D1T4</accession>
<dbReference type="Gene3D" id="3.30.70.1900">
    <property type="match status" value="1"/>
</dbReference>
<comment type="caution">
    <text evidence="2">The sequence shown here is derived from an EMBL/GenBank/DDBJ whole genome shotgun (WGS) entry which is preliminary data.</text>
</comment>